<proteinExistence type="predicted"/>
<feature type="domain" description="Histidine kinase" evidence="7">
    <location>
        <begin position="36"/>
        <end position="252"/>
    </location>
</feature>
<keyword evidence="6" id="KW-0902">Two-component regulatory system</keyword>
<dbReference type="RefSeq" id="WP_193905098.1">
    <property type="nucleotide sequence ID" value="NZ_JADEXG010000006.1"/>
</dbReference>
<evidence type="ECO:0000259" key="7">
    <source>
        <dbReference type="PROSITE" id="PS50109"/>
    </source>
</evidence>
<organism evidence="8 9">
    <name type="scientific">Vasconcelosia minhoensis LEGE 07310</name>
    <dbReference type="NCBI Taxonomy" id="915328"/>
    <lineage>
        <taxon>Bacteria</taxon>
        <taxon>Bacillati</taxon>
        <taxon>Cyanobacteriota</taxon>
        <taxon>Cyanophyceae</taxon>
        <taxon>Nodosilineales</taxon>
        <taxon>Cymatolegaceae</taxon>
        <taxon>Vasconcelosia</taxon>
        <taxon>Vasconcelosia minhoensis</taxon>
    </lineage>
</organism>
<protein>
    <recommendedName>
        <fullName evidence="2">histidine kinase</fullName>
        <ecNumber evidence="2">2.7.13.3</ecNumber>
    </recommendedName>
</protein>
<dbReference type="SMART" id="SM00388">
    <property type="entry name" value="HisKA"/>
    <property type="match status" value="1"/>
</dbReference>
<comment type="caution">
    <text evidence="8">The sequence shown here is derived from an EMBL/GenBank/DDBJ whole genome shotgun (WGS) entry which is preliminary data.</text>
</comment>
<dbReference type="PANTHER" id="PTHR43711">
    <property type="entry name" value="TWO-COMPONENT HISTIDINE KINASE"/>
    <property type="match status" value="1"/>
</dbReference>
<dbReference type="Pfam" id="PF02518">
    <property type="entry name" value="HATPase_c"/>
    <property type="match status" value="1"/>
</dbReference>
<evidence type="ECO:0000256" key="2">
    <source>
        <dbReference type="ARBA" id="ARBA00012438"/>
    </source>
</evidence>
<dbReference type="EC" id="2.7.13.3" evidence="2"/>
<dbReference type="PRINTS" id="PR00344">
    <property type="entry name" value="BCTRLSENSOR"/>
</dbReference>
<gene>
    <name evidence="8" type="ORF">IQ241_03830</name>
</gene>
<dbReference type="CDD" id="cd00075">
    <property type="entry name" value="HATPase"/>
    <property type="match status" value="1"/>
</dbReference>
<dbReference type="SMART" id="SM00387">
    <property type="entry name" value="HATPase_c"/>
    <property type="match status" value="1"/>
</dbReference>
<dbReference type="Gene3D" id="3.30.565.10">
    <property type="entry name" value="Histidine kinase-like ATPase, C-terminal domain"/>
    <property type="match status" value="1"/>
</dbReference>
<dbReference type="InterPro" id="IPR036890">
    <property type="entry name" value="HATPase_C_sf"/>
</dbReference>
<dbReference type="GO" id="GO:0000155">
    <property type="term" value="F:phosphorelay sensor kinase activity"/>
    <property type="evidence" value="ECO:0007669"/>
    <property type="project" value="InterPro"/>
</dbReference>
<dbReference type="InterPro" id="IPR005467">
    <property type="entry name" value="His_kinase_dom"/>
</dbReference>
<dbReference type="CDD" id="cd00082">
    <property type="entry name" value="HisKA"/>
    <property type="match status" value="1"/>
</dbReference>
<dbReference type="Gene3D" id="1.10.287.130">
    <property type="match status" value="1"/>
</dbReference>
<dbReference type="SUPFAM" id="SSF55874">
    <property type="entry name" value="ATPase domain of HSP90 chaperone/DNA topoisomerase II/histidine kinase"/>
    <property type="match status" value="1"/>
</dbReference>
<dbReference type="SUPFAM" id="SSF47384">
    <property type="entry name" value="Homodimeric domain of signal transducing histidine kinase"/>
    <property type="match status" value="1"/>
</dbReference>
<dbReference type="InterPro" id="IPR003661">
    <property type="entry name" value="HisK_dim/P_dom"/>
</dbReference>
<dbReference type="FunFam" id="3.30.565.10:FF:000006">
    <property type="entry name" value="Sensor histidine kinase WalK"/>
    <property type="match status" value="1"/>
</dbReference>
<evidence type="ECO:0000256" key="1">
    <source>
        <dbReference type="ARBA" id="ARBA00000085"/>
    </source>
</evidence>
<keyword evidence="5 8" id="KW-0418">Kinase</keyword>
<sequence length="260" mass="28208">GSLALGLTGLGGFWLAQRAIHPVERSYEQLKQFTADASHELRGPLTAITTSVEVMQKHPERVHDKDRKKLSAIASAATQLHTLAEDLLLLARMDAQAIAAPPQKVDLNALLHRTVEFHRPAAQAKAIALQFEEKAMLSVLGYPLPLSRLFANLIQNALHYTPQGQVIVTLSQSRRSAHVCVADTGIGIAEAEFPCLFDRFWRADKARSRRIGGSGLGLAIVKAITQQHRGKISVSSQVNVGSTFHVYLPLVSSDGSMSPG</sequence>
<evidence type="ECO:0000256" key="4">
    <source>
        <dbReference type="ARBA" id="ARBA00022679"/>
    </source>
</evidence>
<dbReference type="InterPro" id="IPR036097">
    <property type="entry name" value="HisK_dim/P_sf"/>
</dbReference>
<dbReference type="InterPro" id="IPR050736">
    <property type="entry name" value="Sensor_HK_Regulatory"/>
</dbReference>
<dbReference type="InterPro" id="IPR004358">
    <property type="entry name" value="Sig_transdc_His_kin-like_C"/>
</dbReference>
<dbReference type="InterPro" id="IPR003594">
    <property type="entry name" value="HATPase_dom"/>
</dbReference>
<keyword evidence="4" id="KW-0808">Transferase</keyword>
<evidence type="ECO:0000256" key="6">
    <source>
        <dbReference type="ARBA" id="ARBA00023012"/>
    </source>
</evidence>
<accession>A0A8J7DKH3</accession>
<evidence type="ECO:0000256" key="5">
    <source>
        <dbReference type="ARBA" id="ARBA00022777"/>
    </source>
</evidence>
<dbReference type="Proteomes" id="UP000636505">
    <property type="component" value="Unassembled WGS sequence"/>
</dbReference>
<name>A0A8J7DKH3_9CYAN</name>
<evidence type="ECO:0000313" key="9">
    <source>
        <dbReference type="Proteomes" id="UP000636505"/>
    </source>
</evidence>
<dbReference type="AlphaFoldDB" id="A0A8J7DKH3"/>
<dbReference type="PANTHER" id="PTHR43711:SF1">
    <property type="entry name" value="HISTIDINE KINASE 1"/>
    <property type="match status" value="1"/>
</dbReference>
<comment type="catalytic activity">
    <reaction evidence="1">
        <text>ATP + protein L-histidine = ADP + protein N-phospho-L-histidine.</text>
        <dbReference type="EC" id="2.7.13.3"/>
    </reaction>
</comment>
<dbReference type="PROSITE" id="PS50109">
    <property type="entry name" value="HIS_KIN"/>
    <property type="match status" value="1"/>
</dbReference>
<evidence type="ECO:0000256" key="3">
    <source>
        <dbReference type="ARBA" id="ARBA00022553"/>
    </source>
</evidence>
<keyword evidence="9" id="KW-1185">Reference proteome</keyword>
<dbReference type="Pfam" id="PF00512">
    <property type="entry name" value="HisKA"/>
    <property type="match status" value="1"/>
</dbReference>
<evidence type="ECO:0000313" key="8">
    <source>
        <dbReference type="EMBL" id="MBE9076431.1"/>
    </source>
</evidence>
<keyword evidence="3" id="KW-0597">Phosphoprotein</keyword>
<feature type="non-terminal residue" evidence="8">
    <location>
        <position position="1"/>
    </location>
</feature>
<dbReference type="EMBL" id="JADEXG010000006">
    <property type="protein sequence ID" value="MBE9076431.1"/>
    <property type="molecule type" value="Genomic_DNA"/>
</dbReference>
<reference evidence="8" key="1">
    <citation type="submission" date="2020-10" db="EMBL/GenBank/DDBJ databases">
        <authorList>
            <person name="Castelo-Branco R."/>
            <person name="Eusebio N."/>
            <person name="Adriana R."/>
            <person name="Vieira A."/>
            <person name="Brugerolle De Fraissinette N."/>
            <person name="Rezende De Castro R."/>
            <person name="Schneider M.P."/>
            <person name="Vasconcelos V."/>
            <person name="Leao P.N."/>
        </authorList>
    </citation>
    <scope>NUCLEOTIDE SEQUENCE</scope>
    <source>
        <strain evidence="8">LEGE 07310</strain>
    </source>
</reference>